<gene>
    <name evidence="2" type="ORF">ARMGADRAFT_1065477</name>
</gene>
<name>A0A2H3D406_ARMGA</name>
<dbReference type="OrthoDB" id="3041485at2759"/>
<dbReference type="InParanoid" id="A0A2H3D406"/>
<protein>
    <submittedName>
        <fullName evidence="2">Uncharacterized protein</fullName>
    </submittedName>
</protein>
<reference evidence="3" key="1">
    <citation type="journal article" date="2017" name="Nat. Ecol. Evol.">
        <title>Genome expansion and lineage-specific genetic innovations in the forest pathogenic fungi Armillaria.</title>
        <authorList>
            <person name="Sipos G."/>
            <person name="Prasanna A.N."/>
            <person name="Walter M.C."/>
            <person name="O'Connor E."/>
            <person name="Balint B."/>
            <person name="Krizsan K."/>
            <person name="Kiss B."/>
            <person name="Hess J."/>
            <person name="Varga T."/>
            <person name="Slot J."/>
            <person name="Riley R."/>
            <person name="Boka B."/>
            <person name="Rigling D."/>
            <person name="Barry K."/>
            <person name="Lee J."/>
            <person name="Mihaltcheva S."/>
            <person name="LaButti K."/>
            <person name="Lipzen A."/>
            <person name="Waldron R."/>
            <person name="Moloney N.M."/>
            <person name="Sperisen C."/>
            <person name="Kredics L."/>
            <person name="Vagvoelgyi C."/>
            <person name="Patrignani A."/>
            <person name="Fitzpatrick D."/>
            <person name="Nagy I."/>
            <person name="Doyle S."/>
            <person name="Anderson J.B."/>
            <person name="Grigoriev I.V."/>
            <person name="Gueldener U."/>
            <person name="Muensterkoetter M."/>
            <person name="Nagy L.G."/>
        </authorList>
    </citation>
    <scope>NUCLEOTIDE SEQUENCE [LARGE SCALE GENOMIC DNA]</scope>
    <source>
        <strain evidence="3">Ar21-2</strain>
    </source>
</reference>
<organism evidence="2 3">
    <name type="scientific">Armillaria gallica</name>
    <name type="common">Bulbous honey fungus</name>
    <name type="synonym">Armillaria bulbosa</name>
    <dbReference type="NCBI Taxonomy" id="47427"/>
    <lineage>
        <taxon>Eukaryota</taxon>
        <taxon>Fungi</taxon>
        <taxon>Dikarya</taxon>
        <taxon>Basidiomycota</taxon>
        <taxon>Agaricomycotina</taxon>
        <taxon>Agaricomycetes</taxon>
        <taxon>Agaricomycetidae</taxon>
        <taxon>Agaricales</taxon>
        <taxon>Marasmiineae</taxon>
        <taxon>Physalacriaceae</taxon>
        <taxon>Armillaria</taxon>
    </lineage>
</organism>
<keyword evidence="3" id="KW-1185">Reference proteome</keyword>
<evidence type="ECO:0000313" key="2">
    <source>
        <dbReference type="EMBL" id="PBK88484.1"/>
    </source>
</evidence>
<dbReference type="EMBL" id="KZ293672">
    <property type="protein sequence ID" value="PBK88484.1"/>
    <property type="molecule type" value="Genomic_DNA"/>
</dbReference>
<dbReference type="Gene3D" id="1.20.5.170">
    <property type="match status" value="1"/>
</dbReference>
<evidence type="ECO:0000256" key="1">
    <source>
        <dbReference type="SAM" id="Coils"/>
    </source>
</evidence>
<dbReference type="Proteomes" id="UP000217790">
    <property type="component" value="Unassembled WGS sequence"/>
</dbReference>
<keyword evidence="1" id="KW-0175">Coiled coil</keyword>
<sequence length="188" mass="21517">MTHELQRQIEQMKPSIAQLKTSAEAMNQQITQLKASSETMNQQISQLKSKNEAREPPNAFVLLIYYHHHNDDTLPDIFYEFSERVHEMNVTALEDITPGARTTLTALNALMSGPHGDEIKLLIYLWAVCAGLGKKLKMLTYPIPNFAFALEVLRQLIPDPDRQSLMERILPSLVEEVAFSEHIKYFVH</sequence>
<proteinExistence type="predicted"/>
<evidence type="ECO:0000313" key="3">
    <source>
        <dbReference type="Proteomes" id="UP000217790"/>
    </source>
</evidence>
<feature type="coiled-coil region" evidence="1">
    <location>
        <begin position="16"/>
        <end position="50"/>
    </location>
</feature>
<dbReference type="AlphaFoldDB" id="A0A2H3D406"/>
<accession>A0A2H3D406</accession>